<comment type="caution">
    <text evidence="1">The sequence shown here is derived from an EMBL/GenBank/DDBJ whole genome shotgun (WGS) entry which is preliminary data.</text>
</comment>
<dbReference type="AlphaFoldDB" id="A0A9Q3FLA6"/>
<evidence type="ECO:0000313" key="2">
    <source>
        <dbReference type="Proteomes" id="UP000765509"/>
    </source>
</evidence>
<dbReference type="EMBL" id="AVOT02045595">
    <property type="protein sequence ID" value="MBW0540919.1"/>
    <property type="molecule type" value="Genomic_DNA"/>
</dbReference>
<name>A0A9Q3FLA6_9BASI</name>
<dbReference type="Proteomes" id="UP000765509">
    <property type="component" value="Unassembled WGS sequence"/>
</dbReference>
<proteinExistence type="predicted"/>
<gene>
    <name evidence="1" type="ORF">O181_080634</name>
</gene>
<organism evidence="1 2">
    <name type="scientific">Austropuccinia psidii MF-1</name>
    <dbReference type="NCBI Taxonomy" id="1389203"/>
    <lineage>
        <taxon>Eukaryota</taxon>
        <taxon>Fungi</taxon>
        <taxon>Dikarya</taxon>
        <taxon>Basidiomycota</taxon>
        <taxon>Pucciniomycotina</taxon>
        <taxon>Pucciniomycetes</taxon>
        <taxon>Pucciniales</taxon>
        <taxon>Sphaerophragmiaceae</taxon>
        <taxon>Austropuccinia</taxon>
    </lineage>
</organism>
<dbReference type="OrthoDB" id="1932595at2759"/>
<protein>
    <submittedName>
        <fullName evidence="1">Uncharacterized protein</fullName>
    </submittedName>
</protein>
<accession>A0A9Q3FLA6</accession>
<keyword evidence="2" id="KW-1185">Reference proteome</keyword>
<reference evidence="1" key="1">
    <citation type="submission" date="2021-03" db="EMBL/GenBank/DDBJ databases">
        <title>Draft genome sequence of rust myrtle Austropuccinia psidii MF-1, a brazilian biotype.</title>
        <authorList>
            <person name="Quecine M.C."/>
            <person name="Pachon D.M.R."/>
            <person name="Bonatelli M.L."/>
            <person name="Correr F.H."/>
            <person name="Franceschini L.M."/>
            <person name="Leite T.F."/>
            <person name="Margarido G.R.A."/>
            <person name="Almeida C.A."/>
            <person name="Ferrarezi J.A."/>
            <person name="Labate C.A."/>
        </authorList>
    </citation>
    <scope>NUCLEOTIDE SEQUENCE</scope>
    <source>
        <strain evidence="1">MF-1</strain>
    </source>
</reference>
<evidence type="ECO:0000313" key="1">
    <source>
        <dbReference type="EMBL" id="MBW0540919.1"/>
    </source>
</evidence>
<sequence length="113" mass="12711">MLICINLPPRERLKPENVYVLGMIPGLKEPTALQLTSILLPLIKELKELRKDYLFSPTSTGPSGSFIHVAILTPIVEVVAMHKLTGFISHSRNHFVIFALFKKLELHTIIPKS</sequence>